<proteinExistence type="predicted"/>
<sequence length="336" mass="39211">MEEKINIIIPAFNAINTIDRCLYSLLNQTTEEKYRIIVLNDGSTDGTLNKLLEYKDDNRVEVVNKSNTGASDTRNRGLELANSEYVTFIDADDYVEKDYLELLLDQYKKQQCDLSIVGYCKEEKNGIVRFKGLGTKQNLSREEALHDIFISTGYEGYLWNKLFKLSIIRENKISFDNGIKIAEDLLFCCKYLSHCSRISLNPEVKYHYIVNSDSQINSNKYGSDFKKESLDVLKTYSLIKLIVEPMNYPKVVSAINASILWSSTSILRNIYLAPNKKEISPKLMDELRNNQKKYRYDFLKNDILPSRDKIIYWLNYYFPSFFAFFWRKLNLKGNGF</sequence>
<gene>
    <name evidence="2" type="ORF">HHK02_06515</name>
</gene>
<dbReference type="CDD" id="cd00761">
    <property type="entry name" value="Glyco_tranf_GTA_type"/>
    <property type="match status" value="1"/>
</dbReference>
<dbReference type="Gene3D" id="3.90.550.10">
    <property type="entry name" value="Spore Coat Polysaccharide Biosynthesis Protein SpsA, Chain A"/>
    <property type="match status" value="1"/>
</dbReference>
<dbReference type="GO" id="GO:0016758">
    <property type="term" value="F:hexosyltransferase activity"/>
    <property type="evidence" value="ECO:0007669"/>
    <property type="project" value="UniProtKB-ARBA"/>
</dbReference>
<organism evidence="2 3">
    <name type="scientific">Limosilactobacillus reuteri</name>
    <name type="common">Lactobacillus reuteri</name>
    <dbReference type="NCBI Taxonomy" id="1598"/>
    <lineage>
        <taxon>Bacteria</taxon>
        <taxon>Bacillati</taxon>
        <taxon>Bacillota</taxon>
        <taxon>Bacilli</taxon>
        <taxon>Lactobacillales</taxon>
        <taxon>Lactobacillaceae</taxon>
        <taxon>Limosilactobacillus</taxon>
    </lineage>
</organism>
<reference evidence="2 3" key="1">
    <citation type="submission" date="2020-07" db="EMBL/GenBank/DDBJ databases">
        <title>Genome sequence of Lactobacillus reuteri CNEI-KCA3 isolated from the faeces of a reared-broiler chicken, South-East Nigeria, reveals presence of CRISPR arrays.</title>
        <authorList>
            <person name="Anukam K.C."/>
            <person name="Ibezim C.N."/>
            <person name="BeecK W.V."/>
            <person name="Allonsius C."/>
            <person name="Broek M.D."/>
            <person name="Tuyaerts I."/>
            <person name="Attama A."/>
            <person name="Esimone C.O."/>
            <person name="Lebeer S."/>
        </authorList>
    </citation>
    <scope>NUCLEOTIDE SEQUENCE [LARGE SCALE GENOMIC DNA]</scope>
    <source>
        <strain evidence="2 3">CNEI-KCA3</strain>
    </source>
</reference>
<dbReference type="PANTHER" id="PTHR22916:SF3">
    <property type="entry name" value="UDP-GLCNAC:BETAGAL BETA-1,3-N-ACETYLGLUCOSAMINYLTRANSFERASE-LIKE PROTEIN 1"/>
    <property type="match status" value="1"/>
</dbReference>
<evidence type="ECO:0000259" key="1">
    <source>
        <dbReference type="Pfam" id="PF00535"/>
    </source>
</evidence>
<dbReference type="InterPro" id="IPR001173">
    <property type="entry name" value="Glyco_trans_2-like"/>
</dbReference>
<name>A0A7L6BFI5_LIMRT</name>
<evidence type="ECO:0000313" key="2">
    <source>
        <dbReference type="EMBL" id="QLQ60887.1"/>
    </source>
</evidence>
<dbReference type="EMBL" id="CP059275">
    <property type="protein sequence ID" value="QLQ60887.1"/>
    <property type="molecule type" value="Genomic_DNA"/>
</dbReference>
<evidence type="ECO:0000313" key="3">
    <source>
        <dbReference type="Proteomes" id="UP000510868"/>
    </source>
</evidence>
<dbReference type="AlphaFoldDB" id="A0A7L6BFI5"/>
<dbReference type="Proteomes" id="UP000510868">
    <property type="component" value="Chromosome"/>
</dbReference>
<dbReference type="InterPro" id="IPR029044">
    <property type="entry name" value="Nucleotide-diphossugar_trans"/>
</dbReference>
<dbReference type="RefSeq" id="WP_085650434.1">
    <property type="nucleotide sequence ID" value="NZ_CP059275.1"/>
</dbReference>
<dbReference type="PANTHER" id="PTHR22916">
    <property type="entry name" value="GLYCOSYLTRANSFERASE"/>
    <property type="match status" value="1"/>
</dbReference>
<protein>
    <submittedName>
        <fullName evidence="2">Glycosyltransferase</fullName>
    </submittedName>
</protein>
<accession>A0A7L6BFI5</accession>
<dbReference type="Pfam" id="PF00535">
    <property type="entry name" value="Glycos_transf_2"/>
    <property type="match status" value="1"/>
</dbReference>
<feature type="domain" description="Glycosyltransferase 2-like" evidence="1">
    <location>
        <begin position="7"/>
        <end position="125"/>
    </location>
</feature>
<keyword evidence="2" id="KW-0808">Transferase</keyword>
<dbReference type="SUPFAM" id="SSF53448">
    <property type="entry name" value="Nucleotide-diphospho-sugar transferases"/>
    <property type="match status" value="1"/>
</dbReference>